<evidence type="ECO:0000313" key="2">
    <source>
        <dbReference type="Proteomes" id="UP001184150"/>
    </source>
</evidence>
<evidence type="ECO:0000313" key="1">
    <source>
        <dbReference type="EMBL" id="MDR6512145.1"/>
    </source>
</evidence>
<gene>
    <name evidence="1" type="ORF">J2792_003028</name>
</gene>
<proteinExistence type="predicted"/>
<accession>A0ABU1MP72</accession>
<name>A0ABU1MP72_9SPHN</name>
<dbReference type="EMBL" id="JAVDRD010000008">
    <property type="protein sequence ID" value="MDR6512145.1"/>
    <property type="molecule type" value="Genomic_DNA"/>
</dbReference>
<dbReference type="Proteomes" id="UP001184150">
    <property type="component" value="Unassembled WGS sequence"/>
</dbReference>
<organism evidence="1 2">
    <name type="scientific">Novosphingobium capsulatum</name>
    <dbReference type="NCBI Taxonomy" id="13688"/>
    <lineage>
        <taxon>Bacteria</taxon>
        <taxon>Pseudomonadati</taxon>
        <taxon>Pseudomonadota</taxon>
        <taxon>Alphaproteobacteria</taxon>
        <taxon>Sphingomonadales</taxon>
        <taxon>Sphingomonadaceae</taxon>
        <taxon>Novosphingobium</taxon>
    </lineage>
</organism>
<reference evidence="1 2" key="1">
    <citation type="submission" date="2023-07" db="EMBL/GenBank/DDBJ databases">
        <title>Sorghum-associated microbial communities from plants grown in Nebraska, USA.</title>
        <authorList>
            <person name="Schachtman D."/>
        </authorList>
    </citation>
    <scope>NUCLEOTIDE SEQUENCE [LARGE SCALE GENOMIC DNA]</scope>
    <source>
        <strain evidence="1 2">DS1027</strain>
    </source>
</reference>
<keyword evidence="2" id="KW-1185">Reference proteome</keyword>
<dbReference type="RefSeq" id="WP_309805801.1">
    <property type="nucleotide sequence ID" value="NZ_JAVDRD010000008.1"/>
</dbReference>
<comment type="caution">
    <text evidence="1">The sequence shown here is derived from an EMBL/GenBank/DDBJ whole genome shotgun (WGS) entry which is preliminary data.</text>
</comment>
<sequence>MKLPPENPGRFNPPSVGFYEAMGAVVVGTKPLTAKATWSRPILSLAI</sequence>
<protein>
    <submittedName>
        <fullName evidence="1">Uncharacterized protein</fullName>
    </submittedName>
</protein>